<protein>
    <submittedName>
        <fullName evidence="2">Uncharacterized protein</fullName>
    </submittedName>
</protein>
<evidence type="ECO:0000256" key="1">
    <source>
        <dbReference type="SAM" id="MobiDB-lite"/>
    </source>
</evidence>
<reference evidence="2 3" key="1">
    <citation type="submission" date="2017-12" db="EMBL/GenBank/DDBJ databases">
        <title>Comparative genomics of Botrytis spp.</title>
        <authorList>
            <person name="Valero-Jimenez C.A."/>
            <person name="Tapia P."/>
            <person name="Veloso J."/>
            <person name="Silva-Moreno E."/>
            <person name="Staats M."/>
            <person name="Valdes J.H."/>
            <person name="Van Kan J.A.L."/>
        </authorList>
    </citation>
    <scope>NUCLEOTIDE SEQUENCE [LARGE SCALE GENOMIC DNA]</scope>
    <source>
        <strain evidence="2 3">Bh0001</strain>
    </source>
</reference>
<dbReference type="Proteomes" id="UP000297814">
    <property type="component" value="Unassembled WGS sequence"/>
</dbReference>
<organism evidence="2 3">
    <name type="scientific">Botrytis hyacinthi</name>
    <dbReference type="NCBI Taxonomy" id="278943"/>
    <lineage>
        <taxon>Eukaryota</taxon>
        <taxon>Fungi</taxon>
        <taxon>Dikarya</taxon>
        <taxon>Ascomycota</taxon>
        <taxon>Pezizomycotina</taxon>
        <taxon>Leotiomycetes</taxon>
        <taxon>Helotiales</taxon>
        <taxon>Sclerotiniaceae</taxon>
        <taxon>Botrytis</taxon>
    </lineage>
</organism>
<accession>A0A4Z1GHE0</accession>
<evidence type="ECO:0000313" key="2">
    <source>
        <dbReference type="EMBL" id="TGO34810.1"/>
    </source>
</evidence>
<keyword evidence="3" id="KW-1185">Reference proteome</keyword>
<dbReference type="AlphaFoldDB" id="A0A4Z1GHE0"/>
<comment type="caution">
    <text evidence="2">The sequence shown here is derived from an EMBL/GenBank/DDBJ whole genome shotgun (WGS) entry which is preliminary data.</text>
</comment>
<proteinExistence type="predicted"/>
<sequence>MKSQEVSTKGQPQSQSAKAEQPKAEPKANPTASKGDPARPSQKTPITPRNTKETDKCPRCGGTGFLAQCHSCSLGTGVGL</sequence>
<dbReference type="EMBL" id="PQXK01000181">
    <property type="protein sequence ID" value="TGO34810.1"/>
    <property type="molecule type" value="Genomic_DNA"/>
</dbReference>
<feature type="region of interest" description="Disordered" evidence="1">
    <location>
        <begin position="1"/>
        <end position="57"/>
    </location>
</feature>
<feature type="compositionally biased region" description="Polar residues" evidence="1">
    <location>
        <begin position="1"/>
        <end position="16"/>
    </location>
</feature>
<evidence type="ECO:0000313" key="3">
    <source>
        <dbReference type="Proteomes" id="UP000297814"/>
    </source>
</evidence>
<name>A0A4Z1GHE0_9HELO</name>
<gene>
    <name evidence="2" type="ORF">BHYA_0181g00100</name>
</gene>